<dbReference type="Proteomes" id="UP001152607">
    <property type="component" value="Unassembled WGS sequence"/>
</dbReference>
<sequence>MVKATGLSYAKLVLTYSESKNLITIKTTHPRSNVLLGYILFKHDRKKLGTLELTNFGAAISRQNFTMGGTTKDSETNQAGQHGEGLKLASLRFAKENYQVRLQSSEVNCYFKFDNLSELGCNVVVISRKKIEEAQKKISNPRGMLADPVTDVSVIVGEPGKKLWSKDGKSVKSKKIPLQKFRQWLKMHLYPNPPRMVNTPRGDLILDPEYAGAVYVKNLKLKGILKSQRYGYNFRDGETGRDRSILLMPVREKAQSINAIWAHAISPKQDHAQRLELTELYTNLLIKNFNRYDDVNMFGYRDWPNNQWIGDVWSHLRKNPKIFYYEDTAGGQEASEIIENNLKREPKSLPTSFWELLKWGLKRLGTTLNTPQEEQKALFENAPIITGFHTEHAQILEWMLKCCTLAYEGAESKKYIFVDGKNFDIDAVYGGDGWKINNKWLNNRDAHLGRYCIASTDDFSPDDSSTDDYFCYHLVEDLWTTMASQLQLHSAEKSVFLDGKVKTLLMNTPRKGMRPQLLRGTTADMSCDCPSQRVRMSDHYATFTDLDPALDYIPSVSGNYKDAFVAFPPPPSKPRALRVPRKKIVGTPKKAATASFVLGDKVDNSGMGWQSNLPCACSYELYHAGGEANKNVLIGLPPEHESRKRKRT</sequence>
<reference evidence="1" key="1">
    <citation type="submission" date="2023-01" db="EMBL/GenBank/DDBJ databases">
        <authorList>
            <person name="Van Ghelder C."/>
            <person name="Rancurel C."/>
        </authorList>
    </citation>
    <scope>NUCLEOTIDE SEQUENCE</scope>
    <source>
        <strain evidence="1">CNCM I-4278</strain>
    </source>
</reference>
<accession>A0A9W4U391</accession>
<dbReference type="AlphaFoldDB" id="A0A9W4U391"/>
<name>A0A9W4U391_9PLEO</name>
<evidence type="ECO:0000313" key="2">
    <source>
        <dbReference type="Proteomes" id="UP001152607"/>
    </source>
</evidence>
<dbReference type="OrthoDB" id="3796530at2759"/>
<comment type="caution">
    <text evidence="1">The sequence shown here is derived from an EMBL/GenBank/DDBJ whole genome shotgun (WGS) entry which is preliminary data.</text>
</comment>
<protein>
    <submittedName>
        <fullName evidence="1">Uncharacterized protein</fullName>
    </submittedName>
</protein>
<dbReference type="EMBL" id="CAOQHR010000001">
    <property type="protein sequence ID" value="CAI6258042.1"/>
    <property type="molecule type" value="Genomic_DNA"/>
</dbReference>
<evidence type="ECO:0000313" key="1">
    <source>
        <dbReference type="EMBL" id="CAI6258042.1"/>
    </source>
</evidence>
<keyword evidence="2" id="KW-1185">Reference proteome</keyword>
<organism evidence="1 2">
    <name type="scientific">Periconia digitata</name>
    <dbReference type="NCBI Taxonomy" id="1303443"/>
    <lineage>
        <taxon>Eukaryota</taxon>
        <taxon>Fungi</taxon>
        <taxon>Dikarya</taxon>
        <taxon>Ascomycota</taxon>
        <taxon>Pezizomycotina</taxon>
        <taxon>Dothideomycetes</taxon>
        <taxon>Pleosporomycetidae</taxon>
        <taxon>Pleosporales</taxon>
        <taxon>Massarineae</taxon>
        <taxon>Periconiaceae</taxon>
        <taxon>Periconia</taxon>
    </lineage>
</organism>
<proteinExistence type="predicted"/>
<gene>
    <name evidence="1" type="ORF">PDIGIT_LOCUS1234</name>
</gene>